<evidence type="ECO:0000313" key="9">
    <source>
        <dbReference type="Proteomes" id="UP000188320"/>
    </source>
</evidence>
<dbReference type="EMBL" id="LSSK01000918">
    <property type="protein sequence ID" value="OMH81361.1"/>
    <property type="molecule type" value="Genomic_DNA"/>
</dbReference>
<evidence type="ECO:0000313" key="8">
    <source>
        <dbReference type="EMBL" id="OMH81361.1"/>
    </source>
</evidence>
<dbReference type="GO" id="GO:0005506">
    <property type="term" value="F:iron ion binding"/>
    <property type="evidence" value="ECO:0007669"/>
    <property type="project" value="InterPro"/>
</dbReference>
<evidence type="ECO:0000256" key="4">
    <source>
        <dbReference type="ARBA" id="ARBA00023136"/>
    </source>
</evidence>
<comment type="subcellular location">
    <subcellularLocation>
        <location evidence="1">Membrane</location>
    </subcellularLocation>
</comment>
<dbReference type="Proteomes" id="UP000188320">
    <property type="component" value="Unassembled WGS sequence"/>
</dbReference>
<evidence type="ECO:0000256" key="1">
    <source>
        <dbReference type="ARBA" id="ARBA00004370"/>
    </source>
</evidence>
<feature type="transmembrane region" description="Helical" evidence="5">
    <location>
        <begin position="105"/>
        <end position="124"/>
    </location>
</feature>
<organism evidence="8 9">
    <name type="scientific">Zancudomyces culisetae</name>
    <name type="common">Gut fungus</name>
    <name type="synonym">Smittium culisetae</name>
    <dbReference type="NCBI Taxonomy" id="1213189"/>
    <lineage>
        <taxon>Eukaryota</taxon>
        <taxon>Fungi</taxon>
        <taxon>Fungi incertae sedis</taxon>
        <taxon>Zoopagomycota</taxon>
        <taxon>Kickxellomycotina</taxon>
        <taxon>Harpellomycetes</taxon>
        <taxon>Harpellales</taxon>
        <taxon>Legeriomycetaceae</taxon>
        <taxon>Zancudomyces</taxon>
    </lineage>
</organism>
<keyword evidence="2 5" id="KW-0812">Transmembrane</keyword>
<keyword evidence="3 5" id="KW-1133">Transmembrane helix</keyword>
<dbReference type="GO" id="GO:0008610">
    <property type="term" value="P:lipid biosynthetic process"/>
    <property type="evidence" value="ECO:0007669"/>
    <property type="project" value="InterPro"/>
</dbReference>
<dbReference type="GO" id="GO:0016020">
    <property type="term" value="C:membrane"/>
    <property type="evidence" value="ECO:0007669"/>
    <property type="project" value="UniProtKB-SubCell"/>
</dbReference>
<proteinExistence type="predicted"/>
<evidence type="ECO:0000259" key="6">
    <source>
        <dbReference type="Pfam" id="PF04116"/>
    </source>
</evidence>
<keyword evidence="4 5" id="KW-0472">Membrane</keyword>
<keyword evidence="8" id="KW-0560">Oxidoreductase</keyword>
<feature type="transmembrane region" description="Helical" evidence="5">
    <location>
        <begin position="136"/>
        <end position="155"/>
    </location>
</feature>
<dbReference type="PANTHER" id="PTHR11863">
    <property type="entry name" value="STEROL DESATURASE"/>
    <property type="match status" value="1"/>
</dbReference>
<dbReference type="OrthoDB" id="1658724at2759"/>
<protein>
    <submittedName>
        <fullName evidence="8">Methylsterol monooxygenase</fullName>
    </submittedName>
</protein>
<evidence type="ECO:0000256" key="2">
    <source>
        <dbReference type="ARBA" id="ARBA00022692"/>
    </source>
</evidence>
<keyword evidence="9" id="KW-1185">Reference proteome</keyword>
<evidence type="ECO:0000256" key="3">
    <source>
        <dbReference type="ARBA" id="ARBA00022989"/>
    </source>
</evidence>
<dbReference type="Pfam" id="PF04116">
    <property type="entry name" value="FA_hydroxylase"/>
    <property type="match status" value="1"/>
</dbReference>
<comment type="caution">
    <text evidence="8">The sequence shown here is derived from an EMBL/GenBank/DDBJ whole genome shotgun (WGS) entry which is preliminary data.</text>
</comment>
<dbReference type="GO" id="GO:0004497">
    <property type="term" value="F:monooxygenase activity"/>
    <property type="evidence" value="ECO:0007669"/>
    <property type="project" value="UniProtKB-KW"/>
</dbReference>
<gene>
    <name evidence="8" type="ORF">AX774_g5186</name>
    <name evidence="7" type="ORF">AX774_g6708</name>
</gene>
<feature type="transmembrane region" description="Helical" evidence="5">
    <location>
        <begin position="51"/>
        <end position="76"/>
    </location>
</feature>
<accession>A0A1R1PK62</accession>
<dbReference type="AlphaFoldDB" id="A0A1R1PK62"/>
<sequence length="313" mass="37078">MNSVFSSLISIGAYMERFHTVGNAADRMPIGYTPTWYEKSWLSIFEGRNEAVAYGVLIFVFHISLYFLSYSVQCIFESIPALRKYKLQQTVHVTNEEWWTGVRRFLANMFFIRFPTIMLFFPLAEALNFDLSVPFPPIYVILLQTFIFMLSDDFWHYWIHRLMHMGFLYQRIHKVHHEYTVPFGLIGDYSHPIESIILALTAITGPVMYSWLATYTGSFKGAHVIAIFSWIAVKTLESLEVHTGYDFPWSLNNWIPIWAGADHHDYHHMEFLNNFASIFRHMDYIFGTDKLYREHHKKRKQLELEKDQKDKKE</sequence>
<dbReference type="InterPro" id="IPR006694">
    <property type="entry name" value="Fatty_acid_hydroxylase"/>
</dbReference>
<evidence type="ECO:0000313" key="7">
    <source>
        <dbReference type="EMBL" id="OMH79866.1"/>
    </source>
</evidence>
<reference evidence="8" key="2">
    <citation type="submission" date="2017-01" db="EMBL/GenBank/DDBJ databases">
        <authorList>
            <person name="Mah S.A."/>
            <person name="Swanson W.J."/>
            <person name="Moy G.W."/>
            <person name="Vacquier V.D."/>
        </authorList>
    </citation>
    <scope>NUCLEOTIDE SEQUENCE [LARGE SCALE GENOMIC DNA]</scope>
    <source>
        <strain evidence="8">COL-18-3</strain>
    </source>
</reference>
<feature type="domain" description="Fatty acid hydroxylase" evidence="6">
    <location>
        <begin position="146"/>
        <end position="288"/>
    </location>
</feature>
<dbReference type="EMBL" id="LSSK01001380">
    <property type="protein sequence ID" value="OMH79866.1"/>
    <property type="molecule type" value="Genomic_DNA"/>
</dbReference>
<reference evidence="9" key="1">
    <citation type="submission" date="2017-01" db="EMBL/GenBank/DDBJ databases">
        <authorList>
            <person name="Wang Y."/>
            <person name="White M."/>
            <person name="Kvist S."/>
            <person name="Moncalvo J.-M."/>
        </authorList>
    </citation>
    <scope>NUCLEOTIDE SEQUENCE [LARGE SCALE GENOMIC DNA]</scope>
    <source>
        <strain evidence="9">COL-18-3</strain>
    </source>
</reference>
<dbReference type="InterPro" id="IPR050307">
    <property type="entry name" value="Sterol_Desaturase_Related"/>
</dbReference>
<name>A0A1R1PK62_ZANCU</name>
<evidence type="ECO:0000256" key="5">
    <source>
        <dbReference type="SAM" id="Phobius"/>
    </source>
</evidence>
<keyword evidence="8" id="KW-0503">Monooxygenase</keyword>